<dbReference type="RefSeq" id="WP_050753108.1">
    <property type="nucleotide sequence ID" value="NZ_JQKC01000014.1"/>
</dbReference>
<evidence type="ECO:0000256" key="1">
    <source>
        <dbReference type="SAM" id="MobiDB-lite"/>
    </source>
</evidence>
<dbReference type="PANTHER" id="PTHR47197">
    <property type="entry name" value="PROTEIN NIRF"/>
    <property type="match status" value="1"/>
</dbReference>
<sequence>MNYCIFKRTLSFLLMISVILSSFGIITVNAQEQQEFKSISGFISVDFAYNRASESEIKSGFKVEIEGTSFSTFTDSQGYFKLSEVPVSQKICDIKISKKSYLERTIKDITLPSDVVLSENSSPLIMWPGDIGAQDRAVNIKDVICMASAFNTSSNQTAYNVDYDINRDNAINISDVIIVAKYFLSIPSDYPMPSTSTPIPTSTLSPSQSALPTPTGLSDSDIATGLVIVADQYVLANDGIDAAVITPVFYNKYNQRITNPNIDTYYFINDVLTQKNTFSFTDCGKYTITVQAGSLKSNKLELSVVPKYNVSITSDKTDIVADGVDKARLTATVLDKNGKEVVPAGLKFVINSSNGAYESKNAEFTSRRVGYYSIYASVENYRSDSIYINATEFLRLELNISKTELIGNGRDYIDLSVRVFDAENNEKTNYYQPQYYVNGQPITGSRFTTDVTGICSVYALINNFKSNTLTVKALPIPLVANPGQDSVTFKSFKVALDGSLSTVPTGKTIKYDWKIVSKPSESTAVLNNASAAKPDFTADVAGDYAFSLTVSDGTYISDPKVVNVKVKDFGATTDDILDSAISNATITGYNFDDYIPLSDGWIIVKDQTQNKVIFKNVLTGEHGKEFVVNGKPNKMEFDFERELLLVSLSDFNRIAKINMKTGVISYIDINGPIREMALGERGIVFVRTYMDYRGAIHVVDAVKGITLSSISDNEGYSFMAYDKLKNNLITGVSGYSPSALGRYSFNEITNQLKAQQNSRDLGSNGLDLAISSDGKHVAFCCGSGNGNYTIFDIDSSDISKKFGEWNIGAYPNSADFSLDNKYIVASNGSVLKIFDVDNHLEISTIGKVACYYDDARFSRGGKIIFDEGEGKLCFYKSGITQSPVAPPQLIRKPTAYTTGNRTALTGFKVSLDGSPSDMGSGTYLEYKWEMVSKPENSKCDINGANTSNPSFVPDVTGQYCVSLSVYNEVGESEIVYVNVIAKDMLDTTDDVEIVENGYLDGYLAIKPVALSSGWIIAADTKNIIKIVNVLTGEIASEYQVSAAPNKISFDCEKKRIIASLTNANKIAVIDIGKNTVEYINTPYSYRGIVYGEQNIAFAISEAWPQGYISVINIEQKTILSSAIVNVYGAGLIEYDKNNNNLFFADKGLSSSSLSRYSFDENIKELKSEQYIKDMGGNGIDMSISNDGKHLVLCCGGGNGGGYTIFDVDTTDITKKFGEFNTGAYPTSGAFSSDGKYFVASNGSNLLLFNVENHYLITTMAHGSYAGDYDMVLFSRGSKIIFDVYGSRINYYKNPL</sequence>
<evidence type="ECO:0000313" key="3">
    <source>
        <dbReference type="EMBL" id="KNY25653.1"/>
    </source>
</evidence>
<organism evidence="3 4">
    <name type="scientific">Pseudobacteroides cellulosolvens ATCC 35603 = DSM 2933</name>
    <dbReference type="NCBI Taxonomy" id="398512"/>
    <lineage>
        <taxon>Bacteria</taxon>
        <taxon>Bacillati</taxon>
        <taxon>Bacillota</taxon>
        <taxon>Clostridia</taxon>
        <taxon>Eubacteriales</taxon>
        <taxon>Oscillospiraceae</taxon>
        <taxon>Pseudobacteroides</taxon>
    </lineage>
</organism>
<dbReference type="InterPro" id="IPR051200">
    <property type="entry name" value="Host-pathogen_enzymatic-act"/>
</dbReference>
<feature type="compositionally biased region" description="Low complexity" evidence="1">
    <location>
        <begin position="195"/>
        <end position="209"/>
    </location>
</feature>
<dbReference type="Gene3D" id="2.60.40.10">
    <property type="entry name" value="Immunoglobulins"/>
    <property type="match status" value="3"/>
</dbReference>
<dbReference type="STRING" id="398512.Bccel_0913"/>
<reference evidence="4" key="1">
    <citation type="submission" date="2015-07" db="EMBL/GenBank/DDBJ databases">
        <title>Near-Complete Genome Sequence of the Cellulolytic Bacterium Bacteroides (Pseudobacteroides) cellulosolvens ATCC 35603.</title>
        <authorList>
            <person name="Dassa B."/>
            <person name="Utturkar S.M."/>
            <person name="Klingeman D.M."/>
            <person name="Hurt R.A."/>
            <person name="Keller M."/>
            <person name="Xu J."/>
            <person name="Reddy Y.H.K."/>
            <person name="Borovok I."/>
            <person name="Grinberg I.R."/>
            <person name="Lamed R."/>
            <person name="Zhivin O."/>
            <person name="Bayer E.A."/>
            <person name="Brown S.D."/>
        </authorList>
    </citation>
    <scope>NUCLEOTIDE SEQUENCE [LARGE SCALE GENOMIC DNA]</scope>
    <source>
        <strain evidence="4">DSM 2933</strain>
    </source>
</reference>
<dbReference type="CDD" id="cd00146">
    <property type="entry name" value="PKD"/>
    <property type="match status" value="1"/>
</dbReference>
<gene>
    <name evidence="3" type="ORF">Bccel_0913</name>
</gene>
<dbReference type="GO" id="GO:0000272">
    <property type="term" value="P:polysaccharide catabolic process"/>
    <property type="evidence" value="ECO:0007669"/>
    <property type="project" value="InterPro"/>
</dbReference>
<dbReference type="InterPro" id="IPR013783">
    <property type="entry name" value="Ig-like_fold"/>
</dbReference>
<proteinExistence type="predicted"/>
<dbReference type="InterPro" id="IPR016134">
    <property type="entry name" value="Dockerin_dom"/>
</dbReference>
<evidence type="ECO:0000259" key="2">
    <source>
        <dbReference type="PROSITE" id="PS51766"/>
    </source>
</evidence>
<dbReference type="InterPro" id="IPR036439">
    <property type="entry name" value="Dockerin_dom_sf"/>
</dbReference>
<dbReference type="InterPro" id="IPR018247">
    <property type="entry name" value="EF_Hand_1_Ca_BS"/>
</dbReference>
<dbReference type="Gene3D" id="2.130.10.10">
    <property type="entry name" value="YVTN repeat-like/Quinoprotein amine dehydrogenase"/>
    <property type="match status" value="2"/>
</dbReference>
<dbReference type="SUPFAM" id="SSF50969">
    <property type="entry name" value="YVTN repeat-like/Quinoprotein amine dehydrogenase"/>
    <property type="match status" value="1"/>
</dbReference>
<feature type="region of interest" description="Disordered" evidence="1">
    <location>
        <begin position="195"/>
        <end position="215"/>
    </location>
</feature>
<dbReference type="Pfam" id="PF22352">
    <property type="entry name" value="K319L-like_PKD"/>
    <property type="match status" value="2"/>
</dbReference>
<dbReference type="InterPro" id="IPR035986">
    <property type="entry name" value="PKD_dom_sf"/>
</dbReference>
<dbReference type="PROSITE" id="PS00018">
    <property type="entry name" value="EF_HAND_1"/>
    <property type="match status" value="1"/>
</dbReference>
<dbReference type="InterPro" id="IPR008964">
    <property type="entry name" value="Invasin/intimin_cell_adhesion"/>
</dbReference>
<dbReference type="PANTHER" id="PTHR47197:SF3">
    <property type="entry name" value="DIHYDRO-HEME D1 DEHYDROGENASE"/>
    <property type="match status" value="1"/>
</dbReference>
<dbReference type="SUPFAM" id="SSF49299">
    <property type="entry name" value="PKD domain"/>
    <property type="match status" value="1"/>
</dbReference>
<comment type="caution">
    <text evidence="3">The sequence shown here is derived from an EMBL/GenBank/DDBJ whole genome shotgun (WGS) entry which is preliminary data.</text>
</comment>
<protein>
    <recommendedName>
        <fullName evidence="2">Dockerin domain-containing protein</fullName>
    </recommendedName>
</protein>
<dbReference type="InterPro" id="IPR015943">
    <property type="entry name" value="WD40/YVTN_repeat-like_dom_sf"/>
</dbReference>
<dbReference type="SUPFAM" id="SSF63446">
    <property type="entry name" value="Type I dockerin domain"/>
    <property type="match status" value="1"/>
</dbReference>
<feature type="domain" description="Dockerin" evidence="2">
    <location>
        <begin position="124"/>
        <end position="192"/>
    </location>
</feature>
<name>A0A0L6JIY1_9FIRM</name>
<keyword evidence="4" id="KW-1185">Reference proteome</keyword>
<dbReference type="InterPro" id="IPR011044">
    <property type="entry name" value="Quino_amine_DH_bsu"/>
</dbReference>
<dbReference type="InterPro" id="IPR008969">
    <property type="entry name" value="CarboxyPept-like_regulatory"/>
</dbReference>
<dbReference type="Gene3D" id="2.60.40.4130">
    <property type="match status" value="1"/>
</dbReference>
<dbReference type="PROSITE" id="PS51766">
    <property type="entry name" value="DOCKERIN"/>
    <property type="match status" value="1"/>
</dbReference>
<dbReference type="SUPFAM" id="SSF50998">
    <property type="entry name" value="Quinoprotein alcohol dehydrogenase-like"/>
    <property type="match status" value="1"/>
</dbReference>
<accession>A0A0L6JIY1</accession>
<dbReference type="InterPro" id="IPR011047">
    <property type="entry name" value="Quinoprotein_ADH-like_sf"/>
</dbReference>
<dbReference type="SUPFAM" id="SSF49373">
    <property type="entry name" value="Invasin/intimin cell-adhesion fragments"/>
    <property type="match status" value="2"/>
</dbReference>
<dbReference type="eggNOG" id="COG3391">
    <property type="taxonomic scope" value="Bacteria"/>
</dbReference>
<dbReference type="Proteomes" id="UP000036923">
    <property type="component" value="Unassembled WGS sequence"/>
</dbReference>
<dbReference type="EMBL" id="LGTC01000001">
    <property type="protein sequence ID" value="KNY25653.1"/>
    <property type="molecule type" value="Genomic_DNA"/>
</dbReference>
<dbReference type="SUPFAM" id="SSF49464">
    <property type="entry name" value="Carboxypeptidase regulatory domain-like"/>
    <property type="match status" value="1"/>
</dbReference>
<evidence type="ECO:0000313" key="4">
    <source>
        <dbReference type="Proteomes" id="UP000036923"/>
    </source>
</evidence>
<dbReference type="eggNOG" id="COG0823">
    <property type="taxonomic scope" value="Bacteria"/>
</dbReference>